<dbReference type="Gene3D" id="3.30.780.10">
    <property type="entry name" value="SUI1-like domain"/>
    <property type="match status" value="1"/>
</dbReference>
<dbReference type="Proteomes" id="UP000887540">
    <property type="component" value="Unplaced"/>
</dbReference>
<name>A0A914DS19_9BILA</name>
<comment type="subcellular location">
    <subcellularLocation>
        <location evidence="1">Cytoplasm</location>
    </subcellularLocation>
</comment>
<dbReference type="GO" id="GO:0001731">
    <property type="term" value="P:formation of translation preinitiation complex"/>
    <property type="evidence" value="ECO:0007669"/>
    <property type="project" value="InterPro"/>
</dbReference>
<dbReference type="InterPro" id="IPR039757">
    <property type="entry name" value="EIF2D"/>
</dbReference>
<dbReference type="PROSITE" id="PS50296">
    <property type="entry name" value="SUI1"/>
    <property type="match status" value="1"/>
</dbReference>
<dbReference type="InterPro" id="IPR039759">
    <property type="entry name" value="eIF2D_SUI1"/>
</dbReference>
<keyword evidence="2" id="KW-0963">Cytoplasm</keyword>
<dbReference type="GO" id="GO:0003723">
    <property type="term" value="F:RNA binding"/>
    <property type="evidence" value="ECO:0007669"/>
    <property type="project" value="InterPro"/>
</dbReference>
<dbReference type="SUPFAM" id="SSF88697">
    <property type="entry name" value="PUA domain-like"/>
    <property type="match status" value="1"/>
</dbReference>
<dbReference type="InterPro" id="IPR004521">
    <property type="entry name" value="Uncharacterised_CHP00451"/>
</dbReference>
<dbReference type="InterPro" id="IPR015947">
    <property type="entry name" value="PUA-like_sf"/>
</dbReference>
<evidence type="ECO:0000256" key="2">
    <source>
        <dbReference type="ARBA" id="ARBA00022490"/>
    </source>
</evidence>
<dbReference type="GO" id="GO:0003743">
    <property type="term" value="F:translation initiation factor activity"/>
    <property type="evidence" value="ECO:0007669"/>
    <property type="project" value="InterPro"/>
</dbReference>
<dbReference type="InterPro" id="IPR057429">
    <property type="entry name" value="WH_eIF2D"/>
</dbReference>
<dbReference type="Pfam" id="PF01253">
    <property type="entry name" value="SUI1"/>
    <property type="match status" value="1"/>
</dbReference>
<proteinExistence type="predicted"/>
<dbReference type="InterPro" id="IPR041366">
    <property type="entry name" value="Pre-PUA"/>
</dbReference>
<protein>
    <submittedName>
        <fullName evidence="5">SUI1 domain-containing protein</fullName>
    </submittedName>
</protein>
<dbReference type="InterPro" id="IPR001950">
    <property type="entry name" value="SUI1"/>
</dbReference>
<dbReference type="InterPro" id="IPR002478">
    <property type="entry name" value="PUA"/>
</dbReference>
<dbReference type="InterPro" id="IPR036877">
    <property type="entry name" value="SUI1_dom_sf"/>
</dbReference>
<dbReference type="CDD" id="cd21156">
    <property type="entry name" value="PUA_eIF2d-like"/>
    <property type="match status" value="1"/>
</dbReference>
<dbReference type="InterPro" id="IPR048248">
    <property type="entry name" value="PUA_eIF2d-like"/>
</dbReference>
<dbReference type="GO" id="GO:0005737">
    <property type="term" value="C:cytoplasm"/>
    <property type="evidence" value="ECO:0007669"/>
    <property type="project" value="UniProtKB-SubCell"/>
</dbReference>
<evidence type="ECO:0000313" key="5">
    <source>
        <dbReference type="WBParaSite" id="ACRNAN_scaffold3416.g32285.t1"/>
    </source>
</evidence>
<dbReference type="CDD" id="cd11608">
    <property type="entry name" value="eIF2D_C"/>
    <property type="match status" value="1"/>
</dbReference>
<sequence>MFRKPFTVKNNANVRSSDRRKILSRLQSEEQNSINSLLKMQVSVLRVVNFQGISVNVYLFDKEPFLFEIDHDSTIFPTVYMLWKFPRLFPTIFIGEQVMSFLENGADLMLPGVILWEEIPFPSFKKGAAVSIATISNGRICGPLAVGRALLSSDSILASGMKGRGVEILHLFKDQLWESGSQIQPPLYSLDEFTLKIPVSDENIDVPPAEPQAIDEEPTGFEMVDLIESCQETVESLEPENLIKNELDAQHMEELLTQTFFSALKYKVLDDNHFPYDTGNFYANFILKSLPPNEKIDLKKTRFKKFNNFIREINEDKNGWVVKISSKKGIDLIQEVNWEHPLVKNAEPFDFNESEGSRRNASSHIRVAECYSITEAALNVLRASGGTYRKGDIIQPNDLRDALLAYAKKMNLERDGKVELDDTLQTAVKHFLPVVIPINDLVQRISNLMTKTFMITTIDGKKIIRRMQVPQITFQVEKRAGNKVVTLVNNLSVFGIDPKNMASQVQSGAATGATIVQSAPNCEGPQLLINGNHVNFVGTVLLDDYGLNKKYIKGLELGVKQKKGKK</sequence>
<evidence type="ECO:0000313" key="4">
    <source>
        <dbReference type="Proteomes" id="UP000887540"/>
    </source>
</evidence>
<keyword evidence="4" id="KW-1185">Reference proteome</keyword>
<evidence type="ECO:0000259" key="3">
    <source>
        <dbReference type="PROSITE" id="PS50296"/>
    </source>
</evidence>
<dbReference type="PANTHER" id="PTHR12217:SF4">
    <property type="entry name" value="EUKARYOTIC TRANSLATION INITIATION FACTOR 2D"/>
    <property type="match status" value="1"/>
</dbReference>
<dbReference type="NCBIfam" id="TIGR00451">
    <property type="entry name" value="unchar_dom_2"/>
    <property type="match status" value="1"/>
</dbReference>
<dbReference type="Pfam" id="PF17832">
    <property type="entry name" value="Pre-PUA"/>
    <property type="match status" value="1"/>
</dbReference>
<dbReference type="Gene3D" id="3.10.400.20">
    <property type="match status" value="1"/>
</dbReference>
<organism evidence="4 5">
    <name type="scientific">Acrobeloides nanus</name>
    <dbReference type="NCBI Taxonomy" id="290746"/>
    <lineage>
        <taxon>Eukaryota</taxon>
        <taxon>Metazoa</taxon>
        <taxon>Ecdysozoa</taxon>
        <taxon>Nematoda</taxon>
        <taxon>Chromadorea</taxon>
        <taxon>Rhabditida</taxon>
        <taxon>Tylenchina</taxon>
        <taxon>Cephalobomorpha</taxon>
        <taxon>Cephaloboidea</taxon>
        <taxon>Cephalobidae</taxon>
        <taxon>Acrobeloides</taxon>
    </lineage>
</organism>
<feature type="domain" description="SUI1" evidence="3">
    <location>
        <begin position="472"/>
        <end position="545"/>
    </location>
</feature>
<dbReference type="SMART" id="SM00359">
    <property type="entry name" value="PUA"/>
    <property type="match status" value="1"/>
</dbReference>
<dbReference type="Pfam" id="PF25304">
    <property type="entry name" value="WHD_eIF2D"/>
    <property type="match status" value="1"/>
</dbReference>
<reference evidence="5" key="1">
    <citation type="submission" date="2022-11" db="UniProtKB">
        <authorList>
            <consortium name="WormBaseParasite"/>
        </authorList>
    </citation>
    <scope>IDENTIFICATION</scope>
</reference>
<dbReference type="Pfam" id="PF26292">
    <property type="entry name" value="PUA_elF2D"/>
    <property type="match status" value="1"/>
</dbReference>
<dbReference type="WBParaSite" id="ACRNAN_scaffold3416.g32285.t1">
    <property type="protein sequence ID" value="ACRNAN_scaffold3416.g32285.t1"/>
    <property type="gene ID" value="ACRNAN_scaffold3416.g32285"/>
</dbReference>
<dbReference type="SUPFAM" id="SSF55159">
    <property type="entry name" value="eIF1-like"/>
    <property type="match status" value="1"/>
</dbReference>
<accession>A0A914DS19</accession>
<dbReference type="PANTHER" id="PTHR12217">
    <property type="entry name" value="EUKARYOTIC TRANSLATION INITIATION FACTOR 2D"/>
    <property type="match status" value="1"/>
</dbReference>
<dbReference type="PROSITE" id="PS50890">
    <property type="entry name" value="PUA"/>
    <property type="match status" value="1"/>
</dbReference>
<dbReference type="AlphaFoldDB" id="A0A914DS19"/>
<evidence type="ECO:0000256" key="1">
    <source>
        <dbReference type="ARBA" id="ARBA00004496"/>
    </source>
</evidence>